<dbReference type="NCBIfam" id="TIGR01462">
    <property type="entry name" value="greA"/>
    <property type="match status" value="1"/>
</dbReference>
<protein>
    <recommendedName>
        <fullName evidence="2 9">Transcription elongation factor GreA</fullName>
    </recommendedName>
    <alternativeName>
        <fullName evidence="8 9">Transcript cleavage factor GreA</fullName>
    </alternativeName>
</protein>
<gene>
    <name evidence="9 13" type="primary">greA</name>
    <name evidence="13" type="ORF">H8705_12370</name>
</gene>
<keyword evidence="13" id="KW-0251">Elongation factor</keyword>
<dbReference type="AlphaFoldDB" id="A0A926EU88"/>
<evidence type="ECO:0000259" key="12">
    <source>
        <dbReference type="Pfam" id="PF03449"/>
    </source>
</evidence>
<evidence type="ECO:0000259" key="11">
    <source>
        <dbReference type="Pfam" id="PF01272"/>
    </source>
</evidence>
<feature type="domain" description="Transcription elongation factor GreA/GreB N-terminal" evidence="12">
    <location>
        <begin position="6"/>
        <end position="75"/>
    </location>
</feature>
<organism evidence="13 14">
    <name type="scientific">Youxingia wuxianensis</name>
    <dbReference type="NCBI Taxonomy" id="2763678"/>
    <lineage>
        <taxon>Bacteria</taxon>
        <taxon>Bacillati</taxon>
        <taxon>Bacillota</taxon>
        <taxon>Clostridia</taxon>
        <taxon>Eubacteriales</taxon>
        <taxon>Oscillospiraceae</taxon>
        <taxon>Youxingia</taxon>
    </lineage>
</organism>
<keyword evidence="5 9" id="KW-0238">DNA-binding</keyword>
<evidence type="ECO:0000256" key="1">
    <source>
        <dbReference type="ARBA" id="ARBA00008213"/>
    </source>
</evidence>
<dbReference type="RefSeq" id="WP_262396096.1">
    <property type="nucleotide sequence ID" value="NZ_JACRTD010000010.1"/>
</dbReference>
<comment type="similarity">
    <text evidence="1 9 10">Belongs to the GreA/GreB family.</text>
</comment>
<dbReference type="FunFam" id="1.10.287.180:FF:000001">
    <property type="entry name" value="Transcription elongation factor GreA"/>
    <property type="match status" value="1"/>
</dbReference>
<dbReference type="HAMAP" id="MF_00105">
    <property type="entry name" value="GreA_GreB"/>
    <property type="match status" value="1"/>
</dbReference>
<evidence type="ECO:0000313" key="13">
    <source>
        <dbReference type="EMBL" id="MBC8586375.1"/>
    </source>
</evidence>
<dbReference type="SUPFAM" id="SSF54534">
    <property type="entry name" value="FKBP-like"/>
    <property type="match status" value="1"/>
</dbReference>
<dbReference type="InterPro" id="IPR028624">
    <property type="entry name" value="Tscrpt_elong_fac_GreA/B"/>
</dbReference>
<dbReference type="GO" id="GO:0003746">
    <property type="term" value="F:translation elongation factor activity"/>
    <property type="evidence" value="ECO:0007669"/>
    <property type="project" value="UniProtKB-KW"/>
</dbReference>
<dbReference type="InterPro" id="IPR036805">
    <property type="entry name" value="Tscrpt_elong_fac_GreA/B_N_sf"/>
</dbReference>
<evidence type="ECO:0000256" key="9">
    <source>
        <dbReference type="HAMAP-Rule" id="MF_00105"/>
    </source>
</evidence>
<dbReference type="Gene3D" id="1.10.287.180">
    <property type="entry name" value="Transcription elongation factor, GreA/GreB, N-terminal domain"/>
    <property type="match status" value="1"/>
</dbReference>
<dbReference type="PANTHER" id="PTHR30437">
    <property type="entry name" value="TRANSCRIPTION ELONGATION FACTOR GREA"/>
    <property type="match status" value="1"/>
</dbReference>
<feature type="domain" description="Transcription elongation factor GreA/GreB C-terminal" evidence="11">
    <location>
        <begin position="82"/>
        <end position="155"/>
    </location>
</feature>
<keyword evidence="6 9" id="KW-0804">Transcription</keyword>
<keyword evidence="14" id="KW-1185">Reference proteome</keyword>
<dbReference type="Gene3D" id="3.10.50.30">
    <property type="entry name" value="Transcription elongation factor, GreA/GreB, C-terminal domain"/>
    <property type="match status" value="1"/>
</dbReference>
<dbReference type="PANTHER" id="PTHR30437:SF4">
    <property type="entry name" value="TRANSCRIPTION ELONGATION FACTOR GREA"/>
    <property type="match status" value="1"/>
</dbReference>
<dbReference type="InterPro" id="IPR022691">
    <property type="entry name" value="Tscrpt_elong_fac_GreA/B_N"/>
</dbReference>
<name>A0A926EU88_9FIRM</name>
<keyword evidence="13" id="KW-0648">Protein biosynthesis</keyword>
<dbReference type="GO" id="GO:0003677">
    <property type="term" value="F:DNA binding"/>
    <property type="evidence" value="ECO:0007669"/>
    <property type="project" value="UniProtKB-UniRule"/>
</dbReference>
<dbReference type="InterPro" id="IPR006359">
    <property type="entry name" value="Tscrpt_elong_fac_GreA"/>
</dbReference>
<dbReference type="Pfam" id="PF01272">
    <property type="entry name" value="GreA_GreB"/>
    <property type="match status" value="1"/>
</dbReference>
<dbReference type="GO" id="GO:0032784">
    <property type="term" value="P:regulation of DNA-templated transcription elongation"/>
    <property type="evidence" value="ECO:0007669"/>
    <property type="project" value="UniProtKB-UniRule"/>
</dbReference>
<proteinExistence type="inferred from homology"/>
<comment type="function">
    <text evidence="7 9 10">Necessary for efficient RNA polymerase transcription elongation past template-encoded arresting sites. The arresting sites in DNA have the property of trapping a certain fraction of elongating RNA polymerases that pass through, resulting in locked ternary complexes. Cleavage of the nascent transcript by cleavage factors such as GreA or GreB allows the resumption of elongation from the new 3'terminus. GreA releases sequences of 2 to 3 nucleotides.</text>
</comment>
<dbReference type="InterPro" id="IPR036953">
    <property type="entry name" value="GreA/GreB_C_sf"/>
</dbReference>
<evidence type="ECO:0000256" key="6">
    <source>
        <dbReference type="ARBA" id="ARBA00023163"/>
    </source>
</evidence>
<dbReference type="Pfam" id="PF03449">
    <property type="entry name" value="GreA_GreB_N"/>
    <property type="match status" value="1"/>
</dbReference>
<evidence type="ECO:0000256" key="3">
    <source>
        <dbReference type="ARBA" id="ARBA00023015"/>
    </source>
</evidence>
<dbReference type="GO" id="GO:0070063">
    <property type="term" value="F:RNA polymerase binding"/>
    <property type="evidence" value="ECO:0007669"/>
    <property type="project" value="InterPro"/>
</dbReference>
<dbReference type="InterPro" id="IPR001437">
    <property type="entry name" value="Tscrpt_elong_fac_GreA/B_C"/>
</dbReference>
<dbReference type="PIRSF" id="PIRSF006092">
    <property type="entry name" value="GreA_GreB"/>
    <property type="match status" value="1"/>
</dbReference>
<sequence>MSTELLMTTEGYEALKKELNELKTVTRGEISEKIRVARGFGDLSENSEYDEAKNEQAVVEARIKRLEDQLKSVKIISKEELPKDVVTIGSKVKILDLEYNEEMEYVIASSVESHQSLNTISDESPVGKGLMGHKVGDVVEIQAPAETLKLKILEIGL</sequence>
<evidence type="ECO:0000256" key="4">
    <source>
        <dbReference type="ARBA" id="ARBA00023054"/>
    </source>
</evidence>
<keyword evidence="3 9" id="KW-0805">Transcription regulation</keyword>
<dbReference type="PROSITE" id="PS00829">
    <property type="entry name" value="GREAB_1"/>
    <property type="match status" value="1"/>
</dbReference>
<evidence type="ECO:0000313" key="14">
    <source>
        <dbReference type="Proteomes" id="UP000623678"/>
    </source>
</evidence>
<evidence type="ECO:0000256" key="8">
    <source>
        <dbReference type="ARBA" id="ARBA00030776"/>
    </source>
</evidence>
<dbReference type="SUPFAM" id="SSF46557">
    <property type="entry name" value="GreA transcript cleavage protein, N-terminal domain"/>
    <property type="match status" value="1"/>
</dbReference>
<evidence type="ECO:0000256" key="7">
    <source>
        <dbReference type="ARBA" id="ARBA00024916"/>
    </source>
</evidence>
<evidence type="ECO:0000256" key="2">
    <source>
        <dbReference type="ARBA" id="ARBA00013729"/>
    </source>
</evidence>
<dbReference type="InterPro" id="IPR023459">
    <property type="entry name" value="Tscrpt_elong_fac_GreA/B_fam"/>
</dbReference>
<dbReference type="NCBIfam" id="NF001263">
    <property type="entry name" value="PRK00226.1-4"/>
    <property type="match status" value="1"/>
</dbReference>
<accession>A0A926EU88</accession>
<dbReference type="Proteomes" id="UP000623678">
    <property type="component" value="Unassembled WGS sequence"/>
</dbReference>
<dbReference type="EMBL" id="JACRTD010000010">
    <property type="protein sequence ID" value="MBC8586375.1"/>
    <property type="molecule type" value="Genomic_DNA"/>
</dbReference>
<keyword evidence="4" id="KW-0175">Coiled coil</keyword>
<dbReference type="GO" id="GO:0006354">
    <property type="term" value="P:DNA-templated transcription elongation"/>
    <property type="evidence" value="ECO:0007669"/>
    <property type="project" value="TreeGrafter"/>
</dbReference>
<evidence type="ECO:0000256" key="10">
    <source>
        <dbReference type="RuleBase" id="RU000556"/>
    </source>
</evidence>
<comment type="caution">
    <text evidence="13">The sequence shown here is derived from an EMBL/GenBank/DDBJ whole genome shotgun (WGS) entry which is preliminary data.</text>
</comment>
<dbReference type="InterPro" id="IPR018151">
    <property type="entry name" value="TF_GreA/GreB_CS"/>
</dbReference>
<reference evidence="13" key="1">
    <citation type="submission" date="2020-08" db="EMBL/GenBank/DDBJ databases">
        <title>Genome public.</title>
        <authorList>
            <person name="Liu C."/>
            <person name="Sun Q."/>
        </authorList>
    </citation>
    <scope>NUCLEOTIDE SEQUENCE</scope>
    <source>
        <strain evidence="13">NSJ-64</strain>
    </source>
</reference>
<evidence type="ECO:0000256" key="5">
    <source>
        <dbReference type="ARBA" id="ARBA00023125"/>
    </source>
</evidence>